<gene>
    <name evidence="11" type="primary">ZC3H14</name>
</gene>
<dbReference type="InterPro" id="IPR000571">
    <property type="entry name" value="Znf_CCCH"/>
</dbReference>
<evidence type="ECO:0000313" key="11">
    <source>
        <dbReference type="Ensembl" id="ENSLLEP00000048357.1"/>
    </source>
</evidence>
<evidence type="ECO:0000256" key="1">
    <source>
        <dbReference type="ARBA" id="ARBA00008423"/>
    </source>
</evidence>
<evidence type="ECO:0000256" key="5">
    <source>
        <dbReference type="ARBA" id="ARBA00022771"/>
    </source>
</evidence>
<feature type="zinc finger region" description="C3H1-type" evidence="8">
    <location>
        <begin position="565"/>
        <end position="590"/>
    </location>
</feature>
<dbReference type="InterPro" id="IPR040366">
    <property type="entry name" value="Nab2/ZC3H14"/>
</dbReference>
<keyword evidence="7 9" id="KW-0539">Nucleus</keyword>
<dbReference type="AlphaFoldDB" id="A0A8C5R7F5"/>
<dbReference type="GO" id="GO:0005737">
    <property type="term" value="C:cytoplasm"/>
    <property type="evidence" value="ECO:0007669"/>
    <property type="project" value="TreeGrafter"/>
</dbReference>
<evidence type="ECO:0000256" key="4">
    <source>
        <dbReference type="ARBA" id="ARBA00022737"/>
    </source>
</evidence>
<dbReference type="PANTHER" id="PTHR14738">
    <property type="entry name" value="ZINC FINGER CCCH DOMAIN-CONTAINING PROTEIN 14"/>
    <property type="match status" value="1"/>
</dbReference>
<keyword evidence="4 9" id="KW-0677">Repeat</keyword>
<comment type="function">
    <text evidence="9">RNA-binding protein involved in the biogenesis of circular RNAs (circRNAs), which are produced by back-splicing circularization of pre-mRNAs. Acts by binding to both exon-intron boundary and 3'-UTR of pre-mRNAs to promote circRNA biogenesis through dimerization and the association with the spliceosome.</text>
</comment>
<keyword evidence="5 8" id="KW-0863">Zinc-finger</keyword>
<evidence type="ECO:0000256" key="6">
    <source>
        <dbReference type="ARBA" id="ARBA00022833"/>
    </source>
</evidence>
<evidence type="ECO:0000256" key="8">
    <source>
        <dbReference type="PROSITE-ProRule" id="PRU00723"/>
    </source>
</evidence>
<dbReference type="SMART" id="SM00356">
    <property type="entry name" value="ZnF_C3H1"/>
    <property type="match status" value="3"/>
</dbReference>
<dbReference type="FunFam" id="4.10.1000.30:FF:000001">
    <property type="entry name" value="Zinc finger CCCH domain-containing protein 14"/>
    <property type="match status" value="1"/>
</dbReference>
<dbReference type="OrthoDB" id="5589010at2759"/>
<evidence type="ECO:0000256" key="7">
    <source>
        <dbReference type="ARBA" id="ARBA00023242"/>
    </source>
</evidence>
<dbReference type="GO" id="GO:0043488">
    <property type="term" value="P:regulation of mRNA stability"/>
    <property type="evidence" value="ECO:0007669"/>
    <property type="project" value="UniProtKB-UniRule"/>
</dbReference>
<evidence type="ECO:0000259" key="10">
    <source>
        <dbReference type="PROSITE" id="PS50103"/>
    </source>
</evidence>
<dbReference type="GO" id="GO:0008270">
    <property type="term" value="F:zinc ion binding"/>
    <property type="evidence" value="ECO:0007669"/>
    <property type="project" value="UniProtKB-KW"/>
</dbReference>
<accession>A0A8C5R7F5</accession>
<feature type="domain" description="C3H1-type" evidence="10">
    <location>
        <begin position="565"/>
        <end position="590"/>
    </location>
</feature>
<keyword evidence="9" id="KW-0694">RNA-binding</keyword>
<comment type="subcellular location">
    <subcellularLocation>
        <location evidence="9">Nucleus speckle</location>
    </subcellularLocation>
</comment>
<sequence>MVMVANKKSLDQMTDDLSLFLGNNTARFTTWLQGVLEKLRALTPGNNNLKTSEAIIFESAMPPLKSFSQSREDGIRAYVASSTRIDSKLPSDNVSPVRLTSAVKPLRDFTQSEAVIDIKLDADDSFNEDVAFSTESELYSRPRPAAEPVYRPPRPTAALYKPPGSSQPVHLTNESSIARYSRYSQNIQSTGRPIEVHTSRPNSPLRPPRDLGYMSELLRSDLRASAKVSSEEEIARKRKVPIASSVVKVKKLAIEGDEDQEGDEEEDDYMAHAGISSRVSVPARPERRPTLPPSKQANKNLILKAISEAQESVTKTTNYSTAVPEKQTVPVAPRTRMPPEEHLLLMKSRSSMVHYQTAVEETPAQITETRQVSFLNEICCGPAPLHHVTRREPSRKRLAAITLRGTSREPGGETEHWRDLLSRFQPEPEAETLLVEPAVPVEPAAYRPTDSRSFILKKAKLAKDPATENQIQPGRLIQPREAPACEKPASPKFIVTLDGVPSPPGYAVGVEQELEPEPMVVEEEWESYPKSYNVLAKPDQKYPMQLVTDTPAADMLMEERLSSQQKIKERCRYWPACKNADSCPYHHPTAPCKAFPKCRFADKCFFIHPNCKYDAKCTKADCPYTHASRRLPQPKKPGTQTGALCRFFPVCKNTECTFYHPKVCRFSNSCTRPDCKFYHPSVTVPPRHALTWTRLQASD</sequence>
<name>A0A8C5R7F5_9ANUR</name>
<keyword evidence="3 8" id="KW-0479">Metal-binding</keyword>
<evidence type="ECO:0000313" key="12">
    <source>
        <dbReference type="Proteomes" id="UP000694569"/>
    </source>
</evidence>
<dbReference type="GO" id="GO:0008143">
    <property type="term" value="F:poly(A) binding"/>
    <property type="evidence" value="ECO:0007669"/>
    <property type="project" value="UniProtKB-UniRule"/>
</dbReference>
<evidence type="ECO:0000256" key="9">
    <source>
        <dbReference type="RuleBase" id="RU369058"/>
    </source>
</evidence>
<dbReference type="GeneTree" id="ENSGT00440000038430"/>
<dbReference type="GO" id="GO:0016607">
    <property type="term" value="C:nuclear speck"/>
    <property type="evidence" value="ECO:0007669"/>
    <property type="project" value="UniProtKB-SubCell"/>
</dbReference>
<comment type="similarity">
    <text evidence="1 9">Belongs to the ZC3H14 family.</text>
</comment>
<evidence type="ECO:0000256" key="2">
    <source>
        <dbReference type="ARBA" id="ARBA00015071"/>
    </source>
</evidence>
<keyword evidence="6 8" id="KW-0862">Zinc</keyword>
<proteinExistence type="inferred from homology"/>
<reference evidence="11" key="2">
    <citation type="submission" date="2025-09" db="UniProtKB">
        <authorList>
            <consortium name="Ensembl"/>
        </authorList>
    </citation>
    <scope>IDENTIFICATION</scope>
</reference>
<dbReference type="PANTHER" id="PTHR14738:SF29">
    <property type="entry name" value="ZINC FINGER CCCH DOMAIN-CONTAINING PROTEIN 14"/>
    <property type="match status" value="1"/>
</dbReference>
<dbReference type="Ensembl" id="ENSLLET00000050244.1">
    <property type="protein sequence ID" value="ENSLLEP00000048357.1"/>
    <property type="gene ID" value="ENSLLEG00000030497.1"/>
</dbReference>
<dbReference type="Gene3D" id="4.10.1000.30">
    <property type="match status" value="2"/>
</dbReference>
<dbReference type="Proteomes" id="UP000694569">
    <property type="component" value="Unplaced"/>
</dbReference>
<organism evidence="11 12">
    <name type="scientific">Leptobrachium leishanense</name>
    <name type="common">Leishan spiny toad</name>
    <dbReference type="NCBI Taxonomy" id="445787"/>
    <lineage>
        <taxon>Eukaryota</taxon>
        <taxon>Metazoa</taxon>
        <taxon>Chordata</taxon>
        <taxon>Craniata</taxon>
        <taxon>Vertebrata</taxon>
        <taxon>Euteleostomi</taxon>
        <taxon>Amphibia</taxon>
        <taxon>Batrachia</taxon>
        <taxon>Anura</taxon>
        <taxon>Pelobatoidea</taxon>
        <taxon>Megophryidae</taxon>
        <taxon>Leptobrachium</taxon>
    </lineage>
</organism>
<reference evidence="11" key="1">
    <citation type="submission" date="2025-08" db="UniProtKB">
        <authorList>
            <consortium name="Ensembl"/>
        </authorList>
    </citation>
    <scope>IDENTIFICATION</scope>
</reference>
<evidence type="ECO:0000256" key="3">
    <source>
        <dbReference type="ARBA" id="ARBA00022723"/>
    </source>
</evidence>
<keyword evidence="12" id="KW-1185">Reference proteome</keyword>
<dbReference type="PROSITE" id="PS50103">
    <property type="entry name" value="ZF_C3H1"/>
    <property type="match status" value="1"/>
</dbReference>
<dbReference type="Pfam" id="PF14608">
    <property type="entry name" value="zf-CCCH_2"/>
    <property type="match status" value="5"/>
</dbReference>
<protein>
    <recommendedName>
        <fullName evidence="2 9">Zinc finger CCCH domain-containing protein 14</fullName>
    </recommendedName>
</protein>